<reference evidence="4 5" key="1">
    <citation type="submission" date="2017-01" db="EMBL/GenBank/DDBJ databases">
        <authorList>
            <person name="Mah S.A."/>
            <person name="Swanson W.J."/>
            <person name="Moy G.W."/>
            <person name="Vacquier V.D."/>
        </authorList>
    </citation>
    <scope>NUCLEOTIDE SEQUENCE [LARGE SCALE GENOMIC DNA]</scope>
    <source>
        <strain evidence="4 5">ATCC 29606</strain>
    </source>
</reference>
<feature type="region of interest" description="Disordered" evidence="1">
    <location>
        <begin position="196"/>
        <end position="226"/>
    </location>
</feature>
<feature type="region of interest" description="Disordered" evidence="1">
    <location>
        <begin position="1"/>
        <end position="22"/>
    </location>
</feature>
<dbReference type="AlphaFoldDB" id="A0A1N7A437"/>
<gene>
    <name evidence="4" type="ORF">SAMN05421672_12020</name>
</gene>
<evidence type="ECO:0000259" key="2">
    <source>
        <dbReference type="Pfam" id="PF07514"/>
    </source>
</evidence>
<feature type="domain" description="Putative conjugal transfer nickase/helicase TraI C-terminal" evidence="3">
    <location>
        <begin position="231"/>
        <end position="348"/>
    </location>
</feature>
<evidence type="ECO:0000313" key="4">
    <source>
        <dbReference type="EMBL" id="SIR33920.1"/>
    </source>
</evidence>
<dbReference type="GO" id="GO:0004386">
    <property type="term" value="F:helicase activity"/>
    <property type="evidence" value="ECO:0007669"/>
    <property type="project" value="UniProtKB-KW"/>
</dbReference>
<organism evidence="4 5">
    <name type="scientific">Pseudomonas flexibilis</name>
    <dbReference type="NCBI Taxonomy" id="706570"/>
    <lineage>
        <taxon>Bacteria</taxon>
        <taxon>Pseudomonadati</taxon>
        <taxon>Pseudomonadota</taxon>
        <taxon>Gammaproteobacteria</taxon>
        <taxon>Pseudomonadales</taxon>
        <taxon>Pseudomonadaceae</taxon>
        <taxon>Pseudomonas</taxon>
    </lineage>
</organism>
<dbReference type="Pfam" id="PF07515">
    <property type="entry name" value="TraI_2_C"/>
    <property type="match status" value="1"/>
</dbReference>
<dbReference type="Pfam" id="PF07514">
    <property type="entry name" value="TraI_2"/>
    <property type="match status" value="1"/>
</dbReference>
<evidence type="ECO:0000259" key="3">
    <source>
        <dbReference type="Pfam" id="PF07515"/>
    </source>
</evidence>
<dbReference type="Gene3D" id="2.40.10.200">
    <property type="entry name" value="STY4665 C-terminal domain-like"/>
    <property type="match status" value="1"/>
</dbReference>
<feature type="compositionally biased region" description="Basic residues" evidence="1">
    <location>
        <begin position="1"/>
        <end position="12"/>
    </location>
</feature>
<protein>
    <submittedName>
        <fullName evidence="4">Putative helicase</fullName>
    </submittedName>
</protein>
<dbReference type="InterPro" id="IPR036390">
    <property type="entry name" value="WH_DNA-bd_sf"/>
</dbReference>
<dbReference type="InterPro" id="IPR036388">
    <property type="entry name" value="WH-like_DNA-bd_sf"/>
</dbReference>
<name>A0A1N7A437_9PSED</name>
<feature type="compositionally biased region" description="Basic and acidic residues" evidence="1">
    <location>
        <begin position="206"/>
        <end position="215"/>
    </location>
</feature>
<dbReference type="RefSeq" id="WP_039562161.1">
    <property type="nucleotide sequence ID" value="NZ_FTMC01000020.1"/>
</dbReference>
<keyword evidence="4" id="KW-0547">Nucleotide-binding</keyword>
<proteinExistence type="predicted"/>
<accession>A0A1N7A437</accession>
<sequence length="368" mass="41006">MHWLRRLSRSSRPRQNEPVSDEPWIAERSDHLDRIYQQTSLPKACFEQLFLVPLKRYATRIEQTPAQQETYAHPGGFLDHSLALIEGALRLRRSRLLPAGAAPEEQAQQAEAWSAALVYAALLNELNPLAQAGVDGSGHGLALLVDQGICDWLQGFPELWRQLTIASTSPRRQATELGELIDLARCALDGAPPAGQGLTAVSAESEDARDTDDGVHQAPAAAKDSTADNPGRAFLLWLRTLIAQRQLSVNQENSKVQVVDGQAFIYSPALFQRYCRELDINGPPAGRGLEWRKLQRRFEALQIHRKAPDGMSLWGCSLAWPGRKPRRFSGYLLNADELFPVTPSDNPFCLLGRYQKPHADQIDKRNAL</sequence>
<dbReference type="Gene3D" id="1.10.10.10">
    <property type="entry name" value="Winged helix-like DNA-binding domain superfamily/Winged helix DNA-binding domain"/>
    <property type="match status" value="1"/>
</dbReference>
<dbReference type="Proteomes" id="UP000186079">
    <property type="component" value="Unassembled WGS sequence"/>
</dbReference>
<keyword evidence="4" id="KW-0378">Hydrolase</keyword>
<dbReference type="EMBL" id="FTMC01000020">
    <property type="protein sequence ID" value="SIR33920.1"/>
    <property type="molecule type" value="Genomic_DNA"/>
</dbReference>
<dbReference type="InterPro" id="IPR011093">
    <property type="entry name" value="TraI_2_C"/>
</dbReference>
<keyword evidence="4" id="KW-0067">ATP-binding</keyword>
<feature type="domain" description="Uncharacterised" evidence="2">
    <location>
        <begin position="17"/>
        <end position="127"/>
    </location>
</feature>
<keyword evidence="4" id="KW-0347">Helicase</keyword>
<dbReference type="Gene3D" id="1.10.3210.40">
    <property type="match status" value="1"/>
</dbReference>
<dbReference type="SUPFAM" id="SSF46785">
    <property type="entry name" value="Winged helix' DNA-binding domain"/>
    <property type="match status" value="1"/>
</dbReference>
<dbReference type="InterPro" id="IPR011119">
    <property type="entry name" value="Unchr_helicase_relaxase_TraI"/>
</dbReference>
<evidence type="ECO:0000256" key="1">
    <source>
        <dbReference type="SAM" id="MobiDB-lite"/>
    </source>
</evidence>
<evidence type="ECO:0000313" key="5">
    <source>
        <dbReference type="Proteomes" id="UP000186079"/>
    </source>
</evidence>